<dbReference type="AlphaFoldDB" id="A0AAD6ALL8"/>
<reference evidence="2" key="1">
    <citation type="submission" date="2022-11" db="EMBL/GenBank/DDBJ databases">
        <title>Chromosome-level genome of Pogonophryne albipinna.</title>
        <authorList>
            <person name="Jo E."/>
        </authorList>
    </citation>
    <scope>NUCLEOTIDE SEQUENCE</scope>
    <source>
        <strain evidence="2">SGF0006</strain>
        <tissue evidence="2">Muscle</tissue>
    </source>
</reference>
<comment type="caution">
    <text evidence="2">The sequence shown here is derived from an EMBL/GenBank/DDBJ whole genome shotgun (WGS) entry which is preliminary data.</text>
</comment>
<name>A0AAD6ALL8_9TELE</name>
<dbReference type="Proteomes" id="UP001219934">
    <property type="component" value="Unassembled WGS sequence"/>
</dbReference>
<protein>
    <submittedName>
        <fullName evidence="2">Uncharacterized protein</fullName>
    </submittedName>
</protein>
<accession>A0AAD6ALL8</accession>
<gene>
    <name evidence="2" type="ORF">JOQ06_014828</name>
</gene>
<keyword evidence="3" id="KW-1185">Reference proteome</keyword>
<evidence type="ECO:0000313" key="3">
    <source>
        <dbReference type="Proteomes" id="UP001219934"/>
    </source>
</evidence>
<evidence type="ECO:0000256" key="1">
    <source>
        <dbReference type="SAM" id="MobiDB-lite"/>
    </source>
</evidence>
<proteinExistence type="predicted"/>
<dbReference type="EMBL" id="JAPTMU010000019">
    <property type="protein sequence ID" value="KAJ4927091.1"/>
    <property type="molecule type" value="Genomic_DNA"/>
</dbReference>
<feature type="region of interest" description="Disordered" evidence="1">
    <location>
        <begin position="25"/>
        <end position="55"/>
    </location>
</feature>
<feature type="non-terminal residue" evidence="2">
    <location>
        <position position="55"/>
    </location>
</feature>
<organism evidence="2 3">
    <name type="scientific">Pogonophryne albipinna</name>
    <dbReference type="NCBI Taxonomy" id="1090488"/>
    <lineage>
        <taxon>Eukaryota</taxon>
        <taxon>Metazoa</taxon>
        <taxon>Chordata</taxon>
        <taxon>Craniata</taxon>
        <taxon>Vertebrata</taxon>
        <taxon>Euteleostomi</taxon>
        <taxon>Actinopterygii</taxon>
        <taxon>Neopterygii</taxon>
        <taxon>Teleostei</taxon>
        <taxon>Neoteleostei</taxon>
        <taxon>Acanthomorphata</taxon>
        <taxon>Eupercaria</taxon>
        <taxon>Perciformes</taxon>
        <taxon>Notothenioidei</taxon>
        <taxon>Pogonophryne</taxon>
    </lineage>
</organism>
<evidence type="ECO:0000313" key="2">
    <source>
        <dbReference type="EMBL" id="KAJ4927091.1"/>
    </source>
</evidence>
<sequence length="55" mass="6303">MITYFRERAGWGWMRPLATSIRTSVIQPATSHRTDPPSHVPSHLAPRHYFSQRGG</sequence>